<evidence type="ECO:0000313" key="8">
    <source>
        <dbReference type="Proteomes" id="UP000283530"/>
    </source>
</evidence>
<evidence type="ECO:0000259" key="6">
    <source>
        <dbReference type="Pfam" id="PF07993"/>
    </source>
</evidence>
<evidence type="ECO:0000259" key="5">
    <source>
        <dbReference type="Pfam" id="PF03015"/>
    </source>
</evidence>
<gene>
    <name evidence="7" type="ORF">CKAN_00027600</name>
</gene>
<dbReference type="Pfam" id="PF07993">
    <property type="entry name" value="NAD_binding_4"/>
    <property type="match status" value="1"/>
</dbReference>
<reference evidence="7 8" key="1">
    <citation type="journal article" date="2019" name="Nat. Plants">
        <title>Stout camphor tree genome fills gaps in understanding of flowering plant genome evolution.</title>
        <authorList>
            <person name="Chaw S.M."/>
            <person name="Liu Y.C."/>
            <person name="Wu Y.W."/>
            <person name="Wang H.Y."/>
            <person name="Lin C.I."/>
            <person name="Wu C.S."/>
            <person name="Ke H.M."/>
            <person name="Chang L.Y."/>
            <person name="Hsu C.Y."/>
            <person name="Yang H.T."/>
            <person name="Sudianto E."/>
            <person name="Hsu M.H."/>
            <person name="Wu K.P."/>
            <person name="Wang L.N."/>
            <person name="Leebens-Mack J.H."/>
            <person name="Tsai I.J."/>
        </authorList>
    </citation>
    <scope>NUCLEOTIDE SEQUENCE [LARGE SCALE GENOMIC DNA]</scope>
    <source>
        <strain evidence="8">cv. Chaw 1501</strain>
        <tissue evidence="7">Young leaves</tissue>
    </source>
</reference>
<dbReference type="InterPro" id="IPR033640">
    <property type="entry name" value="FAR_C"/>
</dbReference>
<dbReference type="GO" id="GO:0080019">
    <property type="term" value="F:alcohol-forming very long-chain fatty acyl-CoA reductase activity"/>
    <property type="evidence" value="ECO:0007669"/>
    <property type="project" value="InterPro"/>
</dbReference>
<dbReference type="OrthoDB" id="429813at2759"/>
<dbReference type="SUPFAM" id="SSF51735">
    <property type="entry name" value="NAD(P)-binding Rossmann-fold domains"/>
    <property type="match status" value="1"/>
</dbReference>
<comment type="function">
    <text evidence="4">Catalyzes the reduction of fatty acyl-CoA to fatty alcohols.</text>
</comment>
<evidence type="ECO:0000313" key="7">
    <source>
        <dbReference type="EMBL" id="RWR72082.1"/>
    </source>
</evidence>
<dbReference type="InterPro" id="IPR013120">
    <property type="entry name" value="FAR_NAD-bd"/>
</dbReference>
<dbReference type="AlphaFoldDB" id="A0A3S3NNI5"/>
<comment type="caution">
    <text evidence="7">The sequence shown here is derived from an EMBL/GenBank/DDBJ whole genome shotgun (WGS) entry which is preliminary data.</text>
</comment>
<evidence type="ECO:0000256" key="1">
    <source>
        <dbReference type="ARBA" id="ARBA00005928"/>
    </source>
</evidence>
<evidence type="ECO:0000256" key="3">
    <source>
        <dbReference type="ARBA" id="ARBA00023098"/>
    </source>
</evidence>
<protein>
    <recommendedName>
        <fullName evidence="4">Fatty acyl-CoA reductase</fullName>
        <ecNumber evidence="4">1.2.1.84</ecNumber>
    </recommendedName>
</protein>
<evidence type="ECO:0000256" key="2">
    <source>
        <dbReference type="ARBA" id="ARBA00022516"/>
    </source>
</evidence>
<comment type="similarity">
    <text evidence="1 4">Belongs to the fatty acyl-CoA reductase family.</text>
</comment>
<keyword evidence="2 4" id="KW-0444">Lipid biosynthesis</keyword>
<dbReference type="GO" id="GO:0010345">
    <property type="term" value="P:suberin biosynthetic process"/>
    <property type="evidence" value="ECO:0007669"/>
    <property type="project" value="TreeGrafter"/>
</dbReference>
<name>A0A3S3NNI5_9MAGN</name>
<proteinExistence type="inferred from homology"/>
<dbReference type="GO" id="GO:0102965">
    <property type="term" value="F:alcohol-forming long-chain fatty acyl-CoA reductase activity"/>
    <property type="evidence" value="ECO:0007669"/>
    <property type="project" value="UniProtKB-EC"/>
</dbReference>
<keyword evidence="8" id="KW-1185">Reference proteome</keyword>
<feature type="domain" description="Thioester reductase (TE)" evidence="6">
    <location>
        <begin position="16"/>
        <end position="318"/>
    </location>
</feature>
<organism evidence="7 8">
    <name type="scientific">Cinnamomum micranthum f. kanehirae</name>
    <dbReference type="NCBI Taxonomy" id="337451"/>
    <lineage>
        <taxon>Eukaryota</taxon>
        <taxon>Viridiplantae</taxon>
        <taxon>Streptophyta</taxon>
        <taxon>Embryophyta</taxon>
        <taxon>Tracheophyta</taxon>
        <taxon>Spermatophyta</taxon>
        <taxon>Magnoliopsida</taxon>
        <taxon>Magnoliidae</taxon>
        <taxon>Laurales</taxon>
        <taxon>Lauraceae</taxon>
        <taxon>Cinnamomum</taxon>
    </lineage>
</organism>
<dbReference type="EMBL" id="QPKB01000001">
    <property type="protein sequence ID" value="RWR72082.1"/>
    <property type="molecule type" value="Genomic_DNA"/>
</dbReference>
<dbReference type="CDD" id="cd05236">
    <property type="entry name" value="FAR-N_SDR_e"/>
    <property type="match status" value="1"/>
</dbReference>
<keyword evidence="4" id="KW-0560">Oxidoreductase</keyword>
<dbReference type="InterPro" id="IPR036291">
    <property type="entry name" value="NAD(P)-bd_dom_sf"/>
</dbReference>
<dbReference type="Pfam" id="PF03015">
    <property type="entry name" value="Sterile"/>
    <property type="match status" value="1"/>
</dbReference>
<dbReference type="GO" id="GO:0035336">
    <property type="term" value="P:long-chain fatty-acyl-CoA metabolic process"/>
    <property type="evidence" value="ECO:0007669"/>
    <property type="project" value="TreeGrafter"/>
</dbReference>
<evidence type="ECO:0000256" key="4">
    <source>
        <dbReference type="RuleBase" id="RU363097"/>
    </source>
</evidence>
<dbReference type="STRING" id="337451.A0A3S3NNI5"/>
<accession>A0A3S3NNI5</accession>
<dbReference type="EC" id="1.2.1.84" evidence="4"/>
<comment type="catalytic activity">
    <reaction evidence="4">
        <text>a long-chain fatty acyl-CoA + 2 NADPH + 2 H(+) = a long-chain primary fatty alcohol + 2 NADP(+) + CoA</text>
        <dbReference type="Rhea" id="RHEA:52716"/>
        <dbReference type="ChEBI" id="CHEBI:15378"/>
        <dbReference type="ChEBI" id="CHEBI:57287"/>
        <dbReference type="ChEBI" id="CHEBI:57783"/>
        <dbReference type="ChEBI" id="CHEBI:58349"/>
        <dbReference type="ChEBI" id="CHEBI:77396"/>
        <dbReference type="ChEBI" id="CHEBI:83139"/>
        <dbReference type="EC" id="1.2.1.84"/>
    </reaction>
</comment>
<feature type="domain" description="Fatty acyl-CoA reductase C-terminal" evidence="5">
    <location>
        <begin position="415"/>
        <end position="488"/>
    </location>
</feature>
<keyword evidence="4" id="KW-0521">NADP</keyword>
<sequence length="495" mass="56786">MGSEWLDSFKGKNLLITGATGFLGKVLIEKVLRTIPDVGKIFLVIKAKSKEDSMKRLQNEILQADLFKCLKEIHGESYQSFMLSKLVPVAGDVRKDDLDIEVDLAEEIAREVDIIVHLAANTTFDERYDVALDTNTRGPSRLIRFAQRCQKLKLFQHVSTAYVNGQREGRVLERPFYMGESIARERLTTESSVNSLPELDVEAEMELIGAFQENLMAKKMKEMGLDRARTFGWQDTYSFTKAMGEMLVYNMRGEIPLVIIRPSVVESTIKEPFPGWIEGNRMVDPIITYYGKGHLTSFLADPEVPIDIILVDMVVNAMLAAMAKHSARMEETQIYHITSSVTNPILCQDLFGYFFEHFEAFPYIDNNGKPVHVQPMKFFSSEDELLSDIWTNATHSRGEASMAGLAEKPSQRVERKWKKRAEQVKRLNNIYQAYFFYAGRFDDTNTRKLIEDMSEEERTMFGFDVGSINWKDYIGNIHIPGLRRHVMEKKSMNIY</sequence>
<dbReference type="PANTHER" id="PTHR11011:SF45">
    <property type="entry name" value="FATTY ACYL-COA REDUCTASE CG8306-RELATED"/>
    <property type="match status" value="1"/>
</dbReference>
<keyword evidence="3 4" id="KW-0443">Lipid metabolism</keyword>
<dbReference type="Proteomes" id="UP000283530">
    <property type="component" value="Unassembled WGS sequence"/>
</dbReference>
<dbReference type="PANTHER" id="PTHR11011">
    <property type="entry name" value="MALE STERILITY PROTEIN 2-RELATED"/>
    <property type="match status" value="1"/>
</dbReference>
<dbReference type="InterPro" id="IPR026055">
    <property type="entry name" value="FAR"/>
</dbReference>
<dbReference type="Gene3D" id="3.40.50.720">
    <property type="entry name" value="NAD(P)-binding Rossmann-like Domain"/>
    <property type="match status" value="1"/>
</dbReference>
<dbReference type="CDD" id="cd09071">
    <property type="entry name" value="FAR_C"/>
    <property type="match status" value="1"/>
</dbReference>